<dbReference type="InterPro" id="IPR034660">
    <property type="entry name" value="DinB/YfiT-like"/>
</dbReference>
<dbReference type="SUPFAM" id="SSF109854">
    <property type="entry name" value="DinB/YfiT-like putative metalloenzymes"/>
    <property type="match status" value="1"/>
</dbReference>
<reference evidence="1" key="2">
    <citation type="submission" date="2023-02" db="EMBL/GenBank/DDBJ databases">
        <authorList>
            <consortium name="DOE Joint Genome Institute"/>
            <person name="Mondo S.J."/>
            <person name="Chang Y."/>
            <person name="Wang Y."/>
            <person name="Ahrendt S."/>
            <person name="Andreopoulos W."/>
            <person name="Barry K."/>
            <person name="Beard J."/>
            <person name="Benny G.L."/>
            <person name="Blankenship S."/>
            <person name="Bonito G."/>
            <person name="Cuomo C."/>
            <person name="Desiro A."/>
            <person name="Gervers K.A."/>
            <person name="Hundley H."/>
            <person name="Kuo A."/>
            <person name="LaButti K."/>
            <person name="Lang B.F."/>
            <person name="Lipzen A."/>
            <person name="O'Donnell K."/>
            <person name="Pangilinan J."/>
            <person name="Reynolds N."/>
            <person name="Sandor L."/>
            <person name="Smith M.W."/>
            <person name="Tsang A."/>
            <person name="Grigoriev I.V."/>
            <person name="Stajich J.E."/>
            <person name="Spatafora J.W."/>
        </authorList>
    </citation>
    <scope>NUCLEOTIDE SEQUENCE</scope>
    <source>
        <strain evidence="1">RSA 2281</strain>
    </source>
</reference>
<proteinExistence type="predicted"/>
<evidence type="ECO:0008006" key="3">
    <source>
        <dbReference type="Google" id="ProtNLM"/>
    </source>
</evidence>
<dbReference type="EMBL" id="JAIXMP010000003">
    <property type="protein sequence ID" value="KAI9275951.1"/>
    <property type="molecule type" value="Genomic_DNA"/>
</dbReference>
<protein>
    <recommendedName>
        <fullName evidence="3">DinB-like domain-containing protein</fullName>
    </recommendedName>
</protein>
<gene>
    <name evidence="1" type="ORF">BDA99DRAFT_496958</name>
</gene>
<reference evidence="1" key="1">
    <citation type="journal article" date="2022" name="IScience">
        <title>Evolution of zygomycete secretomes and the origins of terrestrial fungal ecologies.</title>
        <authorList>
            <person name="Chang Y."/>
            <person name="Wang Y."/>
            <person name="Mondo S."/>
            <person name="Ahrendt S."/>
            <person name="Andreopoulos W."/>
            <person name="Barry K."/>
            <person name="Beard J."/>
            <person name="Benny G.L."/>
            <person name="Blankenship S."/>
            <person name="Bonito G."/>
            <person name="Cuomo C."/>
            <person name="Desiro A."/>
            <person name="Gervers K.A."/>
            <person name="Hundley H."/>
            <person name="Kuo A."/>
            <person name="LaButti K."/>
            <person name="Lang B.F."/>
            <person name="Lipzen A."/>
            <person name="O'Donnell K."/>
            <person name="Pangilinan J."/>
            <person name="Reynolds N."/>
            <person name="Sandor L."/>
            <person name="Smith M.E."/>
            <person name="Tsang A."/>
            <person name="Grigoriev I.V."/>
            <person name="Stajich J.E."/>
            <person name="Spatafora J.W."/>
        </authorList>
    </citation>
    <scope>NUCLEOTIDE SEQUENCE</scope>
    <source>
        <strain evidence="1">RSA 2281</strain>
    </source>
</reference>
<dbReference type="AlphaFoldDB" id="A0AAD5KUX5"/>
<keyword evidence="2" id="KW-1185">Reference proteome</keyword>
<dbReference type="Gene3D" id="1.20.120.450">
    <property type="entry name" value="dinb family like domain"/>
    <property type="match status" value="1"/>
</dbReference>
<evidence type="ECO:0000313" key="2">
    <source>
        <dbReference type="Proteomes" id="UP001209540"/>
    </source>
</evidence>
<evidence type="ECO:0000313" key="1">
    <source>
        <dbReference type="EMBL" id="KAI9275951.1"/>
    </source>
</evidence>
<name>A0AAD5KUX5_9FUNG</name>
<comment type="caution">
    <text evidence="1">The sequence shown here is derived from an EMBL/GenBank/DDBJ whole genome shotgun (WGS) entry which is preliminary data.</text>
</comment>
<dbReference type="Proteomes" id="UP001209540">
    <property type="component" value="Unassembled WGS sequence"/>
</dbReference>
<sequence length="207" mass="23841">MASSTFIRVTPLDQQTVIYTATDQLLQQVIDLLQHIPDDDAYTRPSTVMPGGTIGKHIRHVYDHFHLLLSGNPTLSHQQQRHEDDTWTVDFDARSRDQPMERDRREATYCFRDMQNKFKEIEDKIPLDTPVRLAATIDPSSNVPRAMFNSSYDRELWYCCMHAIHHYAAIKAICIENNIPVTSDFGMAPSTTQHLQQQHRAKIAGHL</sequence>
<organism evidence="1 2">
    <name type="scientific">Phascolomyces articulosus</name>
    <dbReference type="NCBI Taxonomy" id="60185"/>
    <lineage>
        <taxon>Eukaryota</taxon>
        <taxon>Fungi</taxon>
        <taxon>Fungi incertae sedis</taxon>
        <taxon>Mucoromycota</taxon>
        <taxon>Mucoromycotina</taxon>
        <taxon>Mucoromycetes</taxon>
        <taxon>Mucorales</taxon>
        <taxon>Lichtheimiaceae</taxon>
        <taxon>Phascolomyces</taxon>
    </lineage>
</organism>
<dbReference type="PANTHER" id="PTHR39473">
    <property type="match status" value="1"/>
</dbReference>
<dbReference type="PANTHER" id="PTHR39473:SF1">
    <property type="entry name" value="DINB-LIKE DOMAIN-CONTAINING PROTEIN"/>
    <property type="match status" value="1"/>
</dbReference>
<accession>A0AAD5KUX5</accession>